<dbReference type="EMBL" id="BART01002166">
    <property type="protein sequence ID" value="GAG57435.1"/>
    <property type="molecule type" value="Genomic_DNA"/>
</dbReference>
<dbReference type="InterPro" id="IPR001451">
    <property type="entry name" value="Hexapep"/>
</dbReference>
<dbReference type="InterPro" id="IPR051159">
    <property type="entry name" value="Hexapeptide_acetyltransf"/>
</dbReference>
<evidence type="ECO:0000313" key="1">
    <source>
        <dbReference type="EMBL" id="GAG57435.1"/>
    </source>
</evidence>
<name>X0YMU2_9ZZZZ</name>
<dbReference type="Gene3D" id="2.160.10.10">
    <property type="entry name" value="Hexapeptide repeat proteins"/>
    <property type="match status" value="2"/>
</dbReference>
<sequence length="258" mass="28713">QHLIIQDIKKEMIKIERYEDKIQKHLFAKNQSTISKYMDLFIGKRSILSLIKYEAITMLFQNMPGAIGILFRNLFYPLLLKKVGKGVIFGRAITLRHPYKITIESDVVIDDYCVLDAKGLDNKGIYIKEQVFIGRNSILSCKNGDIILEKNVNIGFNSEIFSGSKVTVGENTLIAAYVYIIGGGHDYSRTDIPISEQNKPSHGIKIEKNCWIGAGAKIFDNTTIGKETIIGAGSVVSKDIPPHSIAAGIPARVARSRK</sequence>
<protein>
    <recommendedName>
        <fullName evidence="2">Acetyltransferase</fullName>
    </recommendedName>
</protein>
<dbReference type="Pfam" id="PF00132">
    <property type="entry name" value="Hexapep"/>
    <property type="match status" value="1"/>
</dbReference>
<dbReference type="InterPro" id="IPR011004">
    <property type="entry name" value="Trimer_LpxA-like_sf"/>
</dbReference>
<dbReference type="GO" id="GO:0005829">
    <property type="term" value="C:cytosol"/>
    <property type="evidence" value="ECO:0007669"/>
    <property type="project" value="TreeGrafter"/>
</dbReference>
<dbReference type="AlphaFoldDB" id="X0YMU2"/>
<reference evidence="1" key="1">
    <citation type="journal article" date="2014" name="Front. Microbiol.">
        <title>High frequency of phylogenetically diverse reductive dehalogenase-homologous genes in deep subseafloor sedimentary metagenomes.</title>
        <authorList>
            <person name="Kawai M."/>
            <person name="Futagami T."/>
            <person name="Toyoda A."/>
            <person name="Takaki Y."/>
            <person name="Nishi S."/>
            <person name="Hori S."/>
            <person name="Arai W."/>
            <person name="Tsubouchi T."/>
            <person name="Morono Y."/>
            <person name="Uchiyama I."/>
            <person name="Ito T."/>
            <person name="Fujiyama A."/>
            <person name="Inagaki F."/>
            <person name="Takami H."/>
        </authorList>
    </citation>
    <scope>NUCLEOTIDE SEQUENCE</scope>
    <source>
        <strain evidence="1">Expedition CK06-06</strain>
    </source>
</reference>
<feature type="non-terminal residue" evidence="1">
    <location>
        <position position="1"/>
    </location>
</feature>
<evidence type="ECO:0008006" key="2">
    <source>
        <dbReference type="Google" id="ProtNLM"/>
    </source>
</evidence>
<proteinExistence type="predicted"/>
<dbReference type="PANTHER" id="PTHR23416">
    <property type="entry name" value="SIALIC ACID SYNTHASE-RELATED"/>
    <property type="match status" value="1"/>
</dbReference>
<gene>
    <name evidence="1" type="ORF">S01H4_06840</name>
</gene>
<organism evidence="1">
    <name type="scientific">marine sediment metagenome</name>
    <dbReference type="NCBI Taxonomy" id="412755"/>
    <lineage>
        <taxon>unclassified sequences</taxon>
        <taxon>metagenomes</taxon>
        <taxon>ecological metagenomes</taxon>
    </lineage>
</organism>
<dbReference type="SUPFAM" id="SSF51161">
    <property type="entry name" value="Trimeric LpxA-like enzymes"/>
    <property type="match status" value="2"/>
</dbReference>
<comment type="caution">
    <text evidence="1">The sequence shown here is derived from an EMBL/GenBank/DDBJ whole genome shotgun (WGS) entry which is preliminary data.</text>
</comment>
<accession>X0YMU2</accession>
<dbReference type="GO" id="GO:0008374">
    <property type="term" value="F:O-acyltransferase activity"/>
    <property type="evidence" value="ECO:0007669"/>
    <property type="project" value="TreeGrafter"/>
</dbReference>
<dbReference type="CDD" id="cd04647">
    <property type="entry name" value="LbH_MAT_like"/>
    <property type="match status" value="1"/>
</dbReference>
<dbReference type="Pfam" id="PF14602">
    <property type="entry name" value="Hexapep_2"/>
    <property type="match status" value="1"/>
</dbReference>